<evidence type="ECO:0000313" key="2">
    <source>
        <dbReference type="Proteomes" id="UP000677687"/>
    </source>
</evidence>
<protein>
    <submittedName>
        <fullName evidence="1">Uncharacterized protein</fullName>
    </submittedName>
</protein>
<reference evidence="1" key="1">
    <citation type="submission" date="2021-03" db="EMBL/GenBank/DDBJ databases">
        <authorList>
            <person name="Jaffe A."/>
        </authorList>
    </citation>
    <scope>NUCLEOTIDE SEQUENCE</scope>
    <source>
        <strain evidence="1">RIFCSPHIGHO2_01_FULL_AR10_44_11</strain>
    </source>
</reference>
<dbReference type="Proteomes" id="UP000677687">
    <property type="component" value="Unassembled WGS sequence"/>
</dbReference>
<dbReference type="Gene3D" id="3.40.190.10">
    <property type="entry name" value="Periplasmic binding protein-like II"/>
    <property type="match status" value="1"/>
</dbReference>
<dbReference type="EMBL" id="JAGVWD010000061">
    <property type="protein sequence ID" value="MBS3057726.1"/>
    <property type="molecule type" value="Genomic_DNA"/>
</dbReference>
<dbReference type="AlphaFoldDB" id="A0A8T4L3U5"/>
<feature type="non-terminal residue" evidence="1">
    <location>
        <position position="1"/>
    </location>
</feature>
<evidence type="ECO:0000313" key="1">
    <source>
        <dbReference type="EMBL" id="MBS3057726.1"/>
    </source>
</evidence>
<organism evidence="1 2">
    <name type="scientific">Candidatus Iainarchaeum sp</name>
    <dbReference type="NCBI Taxonomy" id="3101447"/>
    <lineage>
        <taxon>Archaea</taxon>
        <taxon>Candidatus Iainarchaeota</taxon>
        <taxon>Candidatus Iainarchaeia</taxon>
        <taxon>Candidatus Iainarchaeales</taxon>
        <taxon>Candidatus Iainarchaeaceae</taxon>
        <taxon>Candidatus Iainarchaeum</taxon>
    </lineage>
</organism>
<reference evidence="1" key="2">
    <citation type="submission" date="2021-05" db="EMBL/GenBank/DDBJ databases">
        <title>Protein family content uncovers lineage relationships and bacterial pathway maintenance mechanisms in DPANN archaea.</title>
        <authorList>
            <person name="Castelle C.J."/>
            <person name="Meheust R."/>
            <person name="Jaffe A.L."/>
            <person name="Seitz K."/>
            <person name="Gong X."/>
            <person name="Baker B.J."/>
            <person name="Banfield J.F."/>
        </authorList>
    </citation>
    <scope>NUCLEOTIDE SEQUENCE</scope>
    <source>
        <strain evidence="1">RIFCSPHIGHO2_01_FULL_AR10_44_11</strain>
    </source>
</reference>
<sequence>LVAPYLGQKPETIVHALTDPPGRSGYLDLYPRESEYGAFQDYMLKMGLLDKKIDIKEFVDESFAENAYKKLGEEITAK</sequence>
<gene>
    <name evidence="1" type="ORF">J4415_03820</name>
</gene>
<name>A0A8T4L3U5_9ARCH</name>
<comment type="caution">
    <text evidence="1">The sequence shown here is derived from an EMBL/GenBank/DDBJ whole genome shotgun (WGS) entry which is preliminary data.</text>
</comment>
<accession>A0A8T4L3U5</accession>
<proteinExistence type="predicted"/>